<dbReference type="Gene3D" id="3.90.550.10">
    <property type="entry name" value="Spore Coat Polysaccharide Biosynthesis Protein SpsA, Chain A"/>
    <property type="match status" value="1"/>
</dbReference>
<evidence type="ECO:0000313" key="2">
    <source>
        <dbReference type="Proteomes" id="UP000008204"/>
    </source>
</evidence>
<keyword evidence="2" id="KW-1185">Reference proteome</keyword>
<name>B7K287_RIPO1</name>
<evidence type="ECO:0000313" key="1">
    <source>
        <dbReference type="EMBL" id="ACK65223.1"/>
    </source>
</evidence>
<reference evidence="2" key="1">
    <citation type="journal article" date="2011" name="MBio">
        <title>Novel metabolic attributes of the genus Cyanothece, comprising a group of unicellular nitrogen-fixing Cyanobacteria.</title>
        <authorList>
            <person name="Bandyopadhyay A."/>
            <person name="Elvitigala T."/>
            <person name="Welsh E."/>
            <person name="Stockel J."/>
            <person name="Liberton M."/>
            <person name="Min H."/>
            <person name="Sherman L.A."/>
            <person name="Pakrasi H.B."/>
        </authorList>
    </citation>
    <scope>NUCLEOTIDE SEQUENCE [LARGE SCALE GENOMIC DNA]</scope>
    <source>
        <strain evidence="2">PCC 8801</strain>
    </source>
</reference>
<dbReference type="KEGG" id="cyp:PCC8801_1153"/>
<dbReference type="EMBL" id="CP001287">
    <property type="protein sequence ID" value="ACK65223.1"/>
    <property type="molecule type" value="Genomic_DNA"/>
</dbReference>
<dbReference type="HOGENOM" id="CLU_863078_0_0_3"/>
<protein>
    <submittedName>
        <fullName evidence="1">Transposase</fullName>
    </submittedName>
</protein>
<dbReference type="AlphaFoldDB" id="B7K287"/>
<dbReference type="Proteomes" id="UP000008204">
    <property type="component" value="Chromosome"/>
</dbReference>
<dbReference type="eggNOG" id="COG0463">
    <property type="taxonomic scope" value="Bacteria"/>
</dbReference>
<accession>B7K287</accession>
<proteinExistence type="predicted"/>
<dbReference type="SUPFAM" id="SSF53448">
    <property type="entry name" value="Nucleotide-diphospho-sugar transferases"/>
    <property type="match status" value="1"/>
</dbReference>
<dbReference type="STRING" id="41431.PCC8801_1153"/>
<organism evidence="1 2">
    <name type="scientific">Rippkaea orientalis (strain PCC 8801 / RF-1)</name>
    <name type="common">Cyanothece sp. (strain PCC 8801)</name>
    <dbReference type="NCBI Taxonomy" id="41431"/>
    <lineage>
        <taxon>Bacteria</taxon>
        <taxon>Bacillati</taxon>
        <taxon>Cyanobacteriota</taxon>
        <taxon>Cyanophyceae</taxon>
        <taxon>Oscillatoriophycideae</taxon>
        <taxon>Chroococcales</taxon>
        <taxon>Aphanothecaceae</taxon>
        <taxon>Rippkaea</taxon>
        <taxon>Rippkaea orientalis</taxon>
    </lineage>
</organism>
<dbReference type="RefSeq" id="WP_012594497.1">
    <property type="nucleotide sequence ID" value="NC_011726.1"/>
</dbReference>
<gene>
    <name evidence="1" type="ordered locus">PCC8801_1153</name>
</gene>
<dbReference type="OrthoDB" id="451956at2"/>
<sequence>MSKPILSIISPTRENFSDHWITELLKVKGAVELILVHPPGMEKYPINDPRLKQINSPFRGEIIQRMTALINASGEYVLSINCDEYLNPDILEIVLQYFKRFPESWLLRLSKKSFPFGDKEGLSNPWVQVDNIDEIAIRRKDQPKEGLPENGNYLQEIPIAPVDNPFNMLCLINIRKDHHGWHTENFDKKVWKNQIVQESLQDLIQTMNFGQLFKYVPFWCMDRLLGLFIQAKFYEKGKIIGHLLPIPEQIRDEDNPPEFARTQRFYVFAEMLLLKRFPQSGYFWNLIISQLTEVPVRAFLSAQRKLSNLFKSSQPIKSIE</sequence>
<dbReference type="InterPro" id="IPR029044">
    <property type="entry name" value="Nucleotide-diphossugar_trans"/>
</dbReference>